<reference evidence="4" key="1">
    <citation type="submission" date="2016-01" db="EMBL/GenBank/DDBJ databases">
        <authorList>
            <person name="Mitreva M."/>
            <person name="Pepin K.H."/>
            <person name="Mihindukulasuriya K.A."/>
            <person name="Fulton R."/>
            <person name="Fronick C."/>
            <person name="O'Laughlin M."/>
            <person name="Miner T."/>
            <person name="Herter B."/>
            <person name="Rosa B.A."/>
            <person name="Cordes M."/>
            <person name="Tomlinson C."/>
            <person name="Wollam A."/>
            <person name="Palsikar V.B."/>
            <person name="Mardis E.R."/>
            <person name="Wilson R.K."/>
        </authorList>
    </citation>
    <scope>NUCLEOTIDE SEQUENCE [LARGE SCALE GENOMIC DNA]</scope>
    <source>
        <strain evidence="4">KA00274</strain>
    </source>
</reference>
<dbReference type="Proteomes" id="UP000070080">
    <property type="component" value="Unassembled WGS sequence"/>
</dbReference>
<proteinExistence type="inferred from homology"/>
<dbReference type="GO" id="GO:0006351">
    <property type="term" value="P:DNA-templated transcription"/>
    <property type="evidence" value="ECO:0007669"/>
    <property type="project" value="TreeGrafter"/>
</dbReference>
<dbReference type="STRING" id="1497955.HMPREF1872_00421"/>
<evidence type="ECO:0000256" key="2">
    <source>
        <dbReference type="ARBA" id="ARBA00022649"/>
    </source>
</evidence>
<dbReference type="NCBIfam" id="TIGR02384">
    <property type="entry name" value="RelB_DinJ"/>
    <property type="match status" value="1"/>
</dbReference>
<dbReference type="EMBL" id="LSCV01000005">
    <property type="protein sequence ID" value="KXB42247.1"/>
    <property type="molecule type" value="Genomic_DNA"/>
</dbReference>
<comment type="caution">
    <text evidence="3">The sequence shown here is derived from an EMBL/GenBank/DDBJ whole genome shotgun (WGS) entry which is preliminary data.</text>
</comment>
<dbReference type="InterPro" id="IPR013321">
    <property type="entry name" value="Arc_rbn_hlx_hlx"/>
</dbReference>
<keyword evidence="2" id="KW-1277">Toxin-antitoxin system</keyword>
<sequence length="101" mass="11440">MIIHDKGVEIMAKVSTNINLDADLKRSAQLLLKDLGMDLTTAVTIFLRQAVREQAIPFKITRDVPNADTMATLKEYAEMQAHPENYKRYANFKEAMEDVLG</sequence>
<gene>
    <name evidence="3" type="ORF">HMPREF1872_00421</name>
</gene>
<evidence type="ECO:0000313" key="4">
    <source>
        <dbReference type="Proteomes" id="UP000070080"/>
    </source>
</evidence>
<organism evidence="3 4">
    <name type="scientific">Amygdalobacter nucleatus</name>
    <dbReference type="NCBI Taxonomy" id="3029274"/>
    <lineage>
        <taxon>Bacteria</taxon>
        <taxon>Bacillati</taxon>
        <taxon>Bacillota</taxon>
        <taxon>Clostridia</taxon>
        <taxon>Eubacteriales</taxon>
        <taxon>Oscillospiraceae</taxon>
        <taxon>Amygdalobacter</taxon>
    </lineage>
</organism>
<dbReference type="PANTHER" id="PTHR38781">
    <property type="entry name" value="ANTITOXIN DINJ-RELATED"/>
    <property type="match status" value="1"/>
</dbReference>
<evidence type="ECO:0000256" key="1">
    <source>
        <dbReference type="ARBA" id="ARBA00010562"/>
    </source>
</evidence>
<evidence type="ECO:0000313" key="3">
    <source>
        <dbReference type="EMBL" id="KXB42247.1"/>
    </source>
</evidence>
<dbReference type="GO" id="GO:0006355">
    <property type="term" value="P:regulation of DNA-templated transcription"/>
    <property type="evidence" value="ECO:0007669"/>
    <property type="project" value="InterPro"/>
</dbReference>
<name>A0A133YGF8_9FIRM</name>
<dbReference type="Pfam" id="PF04221">
    <property type="entry name" value="RelB"/>
    <property type="match status" value="1"/>
</dbReference>
<comment type="similarity">
    <text evidence="1">Belongs to the RelB/DinJ antitoxin family.</text>
</comment>
<dbReference type="PANTHER" id="PTHR38781:SF1">
    <property type="entry name" value="ANTITOXIN DINJ-RELATED"/>
    <property type="match status" value="1"/>
</dbReference>
<accession>A0A133YGF8</accession>
<dbReference type="PATRIC" id="fig|1497955.3.peg.405"/>
<dbReference type="Gene3D" id="1.10.1220.10">
    <property type="entry name" value="Met repressor-like"/>
    <property type="match status" value="1"/>
</dbReference>
<keyword evidence="4" id="KW-1185">Reference proteome</keyword>
<protein>
    <submittedName>
        <fullName evidence="3">Addiction module antitoxin, RelB/DinJ family</fullName>
    </submittedName>
</protein>
<dbReference type="InterPro" id="IPR007337">
    <property type="entry name" value="RelB/DinJ"/>
</dbReference>
<dbReference type="AlphaFoldDB" id="A0A133YGF8"/>